<feature type="domain" description="Major facilitator superfamily (MFS) profile" evidence="7">
    <location>
        <begin position="39"/>
        <end position="413"/>
    </location>
</feature>
<dbReference type="RefSeq" id="WP_184866199.1">
    <property type="nucleotide sequence ID" value="NZ_JACHLK010000035.1"/>
</dbReference>
<dbReference type="Pfam" id="PF07690">
    <property type="entry name" value="MFS_1"/>
    <property type="match status" value="1"/>
</dbReference>
<feature type="transmembrane region" description="Helical" evidence="6">
    <location>
        <begin position="130"/>
        <end position="151"/>
    </location>
</feature>
<evidence type="ECO:0000256" key="5">
    <source>
        <dbReference type="ARBA" id="ARBA00023136"/>
    </source>
</evidence>
<evidence type="ECO:0000256" key="2">
    <source>
        <dbReference type="ARBA" id="ARBA00022475"/>
    </source>
</evidence>
<feature type="transmembrane region" description="Helical" evidence="6">
    <location>
        <begin position="78"/>
        <end position="97"/>
    </location>
</feature>
<feature type="transmembrane region" description="Helical" evidence="6">
    <location>
        <begin position="388"/>
        <end position="406"/>
    </location>
</feature>
<feature type="transmembrane region" description="Helical" evidence="6">
    <location>
        <begin position="301"/>
        <end position="319"/>
    </location>
</feature>
<keyword evidence="3 6" id="KW-0812">Transmembrane</keyword>
<evidence type="ECO:0000256" key="3">
    <source>
        <dbReference type="ARBA" id="ARBA00022692"/>
    </source>
</evidence>
<name>A0A7X0PMD7_9BURK</name>
<dbReference type="InterPro" id="IPR036259">
    <property type="entry name" value="MFS_trans_sf"/>
</dbReference>
<evidence type="ECO:0000313" key="8">
    <source>
        <dbReference type="EMBL" id="MBB6564304.1"/>
    </source>
</evidence>
<accession>A0A7X0PMD7</accession>
<keyword evidence="9" id="KW-1185">Reference proteome</keyword>
<dbReference type="AlphaFoldDB" id="A0A7X0PMD7"/>
<dbReference type="Proteomes" id="UP000575083">
    <property type="component" value="Unassembled WGS sequence"/>
</dbReference>
<dbReference type="CDD" id="cd17324">
    <property type="entry name" value="MFS_NepI_like"/>
    <property type="match status" value="1"/>
</dbReference>
<dbReference type="InterPro" id="IPR020846">
    <property type="entry name" value="MFS_dom"/>
</dbReference>
<keyword evidence="2" id="KW-1003">Cell membrane</keyword>
<feature type="transmembrane region" description="Helical" evidence="6">
    <location>
        <begin position="37"/>
        <end position="58"/>
    </location>
</feature>
<evidence type="ECO:0000256" key="6">
    <source>
        <dbReference type="SAM" id="Phobius"/>
    </source>
</evidence>
<dbReference type="EMBL" id="JACHLK010000035">
    <property type="protein sequence ID" value="MBB6564304.1"/>
    <property type="molecule type" value="Genomic_DNA"/>
</dbReference>
<feature type="transmembrane region" description="Helical" evidence="6">
    <location>
        <begin position="269"/>
        <end position="289"/>
    </location>
</feature>
<feature type="transmembrane region" description="Helical" evidence="6">
    <location>
        <begin position="361"/>
        <end position="382"/>
    </location>
</feature>
<dbReference type="GO" id="GO:0022857">
    <property type="term" value="F:transmembrane transporter activity"/>
    <property type="evidence" value="ECO:0007669"/>
    <property type="project" value="InterPro"/>
</dbReference>
<dbReference type="SUPFAM" id="SSF103473">
    <property type="entry name" value="MFS general substrate transporter"/>
    <property type="match status" value="1"/>
</dbReference>
<feature type="transmembrane region" description="Helical" evidence="6">
    <location>
        <begin position="163"/>
        <end position="183"/>
    </location>
</feature>
<gene>
    <name evidence="8" type="ORF">HNP48_007031</name>
</gene>
<dbReference type="PANTHER" id="PTHR43124">
    <property type="entry name" value="PURINE EFFLUX PUMP PBUE"/>
    <property type="match status" value="1"/>
</dbReference>
<reference evidence="8 9" key="1">
    <citation type="submission" date="2020-08" db="EMBL/GenBank/DDBJ databases">
        <title>Functional genomics of gut bacteria from endangered species of beetles.</title>
        <authorList>
            <person name="Carlos-Shanley C."/>
        </authorList>
    </citation>
    <scope>NUCLEOTIDE SEQUENCE [LARGE SCALE GENOMIC DNA]</scope>
    <source>
        <strain evidence="8 9">S00198</strain>
    </source>
</reference>
<comment type="caution">
    <text evidence="8">The sequence shown here is derived from an EMBL/GenBank/DDBJ whole genome shotgun (WGS) entry which is preliminary data.</text>
</comment>
<evidence type="ECO:0000313" key="9">
    <source>
        <dbReference type="Proteomes" id="UP000575083"/>
    </source>
</evidence>
<keyword evidence="5 6" id="KW-0472">Membrane</keyword>
<evidence type="ECO:0000256" key="4">
    <source>
        <dbReference type="ARBA" id="ARBA00022989"/>
    </source>
</evidence>
<dbReference type="InterPro" id="IPR011701">
    <property type="entry name" value="MFS"/>
</dbReference>
<dbReference type="Gene3D" id="1.20.1250.20">
    <property type="entry name" value="MFS general substrate transporter like domains"/>
    <property type="match status" value="1"/>
</dbReference>
<evidence type="ECO:0000256" key="1">
    <source>
        <dbReference type="ARBA" id="ARBA00004651"/>
    </source>
</evidence>
<protein>
    <submittedName>
        <fullName evidence="8">DHA1 family purine ribonucleoside efflux pump-like MFS transporter</fullName>
    </submittedName>
</protein>
<sequence length="416" mass="42043">MSSSPSCSTCLDAPAGALADAAPTPAPPAAEPTEARWAAVASMALGVFGLVTAEFLPASLLTAMASDLRVSDGAAGQAVTVTALVAAVAAPSLPLLTRRIDRRWVMLAFTVMLVLSNALSAIASNLPTLLVARVALGVALGGFWSMSAALAMRLVPASLFARAMSFILTGVSVATVCAAPIGAWMGDLWGWRSAFIAAGGISLITLAVQLVALPALPPRDNPNLKVLGELLRRPPVRVALLAVLLVISGHFAGFTYIRPLMEQVTHLSVATITAVLLGYGVGGFFGNFVGGWIAGRSERQAIVAGGAVIAVLAATLLVAGQSAAITAVAVTLWGFAFGAFPVGFQTWIVRAAPDQAEGAGGLLVAAFQIAIASGAIFGGIMVDHVGALGGPAFALAALTLGTLLTLRHGPRPTSAA</sequence>
<dbReference type="PANTHER" id="PTHR43124:SF5">
    <property type="entry name" value="PURINE RIBONUCLEOSIDE EFFLUX PUMP NEPI"/>
    <property type="match status" value="1"/>
</dbReference>
<comment type="subcellular location">
    <subcellularLocation>
        <location evidence="1">Cell membrane</location>
        <topology evidence="1">Multi-pass membrane protein</topology>
    </subcellularLocation>
</comment>
<dbReference type="GO" id="GO:0005886">
    <property type="term" value="C:plasma membrane"/>
    <property type="evidence" value="ECO:0007669"/>
    <property type="project" value="UniProtKB-SubCell"/>
</dbReference>
<feature type="transmembrane region" description="Helical" evidence="6">
    <location>
        <begin position="195"/>
        <end position="217"/>
    </location>
</feature>
<dbReference type="PROSITE" id="PS50850">
    <property type="entry name" value="MFS"/>
    <property type="match status" value="1"/>
</dbReference>
<dbReference type="InterPro" id="IPR050189">
    <property type="entry name" value="MFS_Efflux_Transporters"/>
</dbReference>
<feature type="transmembrane region" description="Helical" evidence="6">
    <location>
        <begin position="238"/>
        <end position="257"/>
    </location>
</feature>
<feature type="transmembrane region" description="Helical" evidence="6">
    <location>
        <begin position="104"/>
        <end position="124"/>
    </location>
</feature>
<feature type="transmembrane region" description="Helical" evidence="6">
    <location>
        <begin position="325"/>
        <end position="349"/>
    </location>
</feature>
<organism evidence="8 9">
    <name type="scientific">Acidovorax soli</name>
    <dbReference type="NCBI Taxonomy" id="592050"/>
    <lineage>
        <taxon>Bacteria</taxon>
        <taxon>Pseudomonadati</taxon>
        <taxon>Pseudomonadota</taxon>
        <taxon>Betaproteobacteria</taxon>
        <taxon>Burkholderiales</taxon>
        <taxon>Comamonadaceae</taxon>
        <taxon>Acidovorax</taxon>
    </lineage>
</organism>
<proteinExistence type="predicted"/>
<evidence type="ECO:0000259" key="7">
    <source>
        <dbReference type="PROSITE" id="PS50850"/>
    </source>
</evidence>
<keyword evidence="4 6" id="KW-1133">Transmembrane helix</keyword>